<feature type="transmembrane region" description="Helical" evidence="1">
    <location>
        <begin position="61"/>
        <end position="82"/>
    </location>
</feature>
<keyword evidence="1" id="KW-0812">Transmembrane</keyword>
<protein>
    <submittedName>
        <fullName evidence="2">Uncharacterized protein</fullName>
    </submittedName>
</protein>
<keyword evidence="3" id="KW-1185">Reference proteome</keyword>
<accession>A0ABQ4DX21</accession>
<reference evidence="2 3" key="1">
    <citation type="submission" date="2021-01" db="EMBL/GenBank/DDBJ databases">
        <title>Whole genome shotgun sequence of Plantactinospora endophytica NBRC 110450.</title>
        <authorList>
            <person name="Komaki H."/>
            <person name="Tamura T."/>
        </authorList>
    </citation>
    <scope>NUCLEOTIDE SEQUENCE [LARGE SCALE GENOMIC DNA]</scope>
    <source>
        <strain evidence="2 3">NBRC 110450</strain>
    </source>
</reference>
<gene>
    <name evidence="2" type="ORF">Pen02_15630</name>
</gene>
<feature type="transmembrane region" description="Helical" evidence="1">
    <location>
        <begin position="29"/>
        <end position="49"/>
    </location>
</feature>
<evidence type="ECO:0000313" key="3">
    <source>
        <dbReference type="Proteomes" id="UP000646749"/>
    </source>
</evidence>
<name>A0ABQ4DX21_9ACTN</name>
<evidence type="ECO:0000313" key="2">
    <source>
        <dbReference type="EMBL" id="GIG86627.1"/>
    </source>
</evidence>
<dbReference type="Proteomes" id="UP000646749">
    <property type="component" value="Unassembled WGS sequence"/>
</dbReference>
<evidence type="ECO:0000256" key="1">
    <source>
        <dbReference type="SAM" id="Phobius"/>
    </source>
</evidence>
<keyword evidence="1" id="KW-0472">Membrane</keyword>
<sequence length="203" mass="21685">MVPLAVPTVALTIALLALGEWGANLAQVIGLPFAIYAAASAIFARREHVAYRAPVSTRRKIAVGALTLLVGAVLPAFGWLWYDRYADVDVRFGSASVLGEGESVTVNPKLARSQWRGELTFTPALSTDSTPGDCVLPARLMITTVVDGQRIGVTEARHGVETAITIPDGVEQVELNLLVKGPPDQECVLTVALTHAVLHRVPW</sequence>
<comment type="caution">
    <text evidence="2">The sequence shown here is derived from an EMBL/GenBank/DDBJ whole genome shotgun (WGS) entry which is preliminary data.</text>
</comment>
<keyword evidence="1" id="KW-1133">Transmembrane helix</keyword>
<organism evidence="2 3">
    <name type="scientific">Plantactinospora endophytica</name>
    <dbReference type="NCBI Taxonomy" id="673535"/>
    <lineage>
        <taxon>Bacteria</taxon>
        <taxon>Bacillati</taxon>
        <taxon>Actinomycetota</taxon>
        <taxon>Actinomycetes</taxon>
        <taxon>Micromonosporales</taxon>
        <taxon>Micromonosporaceae</taxon>
        <taxon>Plantactinospora</taxon>
    </lineage>
</organism>
<dbReference type="EMBL" id="BONW01000005">
    <property type="protein sequence ID" value="GIG86627.1"/>
    <property type="molecule type" value="Genomic_DNA"/>
</dbReference>
<proteinExistence type="predicted"/>